<evidence type="ECO:0000259" key="17">
    <source>
        <dbReference type="Pfam" id="PF04715"/>
    </source>
</evidence>
<evidence type="ECO:0000259" key="16">
    <source>
        <dbReference type="Pfam" id="PF00425"/>
    </source>
</evidence>
<sequence length="510" mass="56047">MSSTQESAAQVSARHISAEQFAELAARGFNRIPVVREVLADFETPLSTYLKLAGGKYSYLFESVQGGEKWGRYSMIGLPCRTVIKVRGNQVCVETDGQLISEESHPDPFVFVEAFQKTFNVAPLLDVPGFGGGLVGYFSYDTVRYVEPGLGSAPGKDEIGTPEIVLMVSEEVVVFDNLRGTIALVCNADPAQDDAFDKVQQRLNELEAALARPLSQPLIEQQTGDDNTSQEQDFTSSFQQAPFESAVNRIKDYILAGDVMQVVLAQRMSVPFAGDPINAYRALRYLNPSPYMVFFNMEDHHIVSASPEILARVEDGLITVRPLAGTRKRGTTEEEDLALEQELLADAKEIAEHLMLIDLSRNDSGRVSKTGSVTVPRKMFVERYSHVMHIASIVESQMREDKTALDVLKATLPVGTLSGAPKVRAMEIIDELEPVKRGVYGGAMGYIGWNGNMDMAIAIRTAVIKDQTLYVQAGAGVVADSVPRSEWEETMNKARAIFRAVALAERGLRL</sequence>
<evidence type="ECO:0000256" key="9">
    <source>
        <dbReference type="ARBA" id="ARBA00022822"/>
    </source>
</evidence>
<comment type="similarity">
    <text evidence="3 15">Belongs to the anthranilate synthase component I family.</text>
</comment>
<proteinExistence type="inferred from homology"/>
<dbReference type="Pfam" id="PF00425">
    <property type="entry name" value="Chorismate_bind"/>
    <property type="match status" value="1"/>
</dbReference>
<dbReference type="InterPro" id="IPR015890">
    <property type="entry name" value="Chorismate_C"/>
</dbReference>
<dbReference type="Gene3D" id="3.60.120.10">
    <property type="entry name" value="Anthranilate synthase"/>
    <property type="match status" value="1"/>
</dbReference>
<keyword evidence="11 15" id="KW-0057">Aromatic amino acid biosynthesis</keyword>
<evidence type="ECO:0000256" key="8">
    <source>
        <dbReference type="ARBA" id="ARBA00022723"/>
    </source>
</evidence>
<dbReference type="PRINTS" id="PR00095">
    <property type="entry name" value="ANTSNTHASEI"/>
</dbReference>
<comment type="function">
    <text evidence="13 15">Part of a heterotetrameric complex that catalyzes the two-step biosynthesis of anthranilate, an intermediate in the biosynthesis of L-tryptophan. In the first step, the glutamine-binding beta subunit (TrpG) of anthranilate synthase (AS) provides the glutamine amidotransferase activity which generates ammonia as a substrate that, along with chorismate, is used in the second step, catalyzed by the large alpha subunit of AS (TrpE) to produce anthranilate. In the absence of TrpG, TrpE can synthesize anthranilate directly from chorismate and high concentrations of ammonia.</text>
</comment>
<keyword evidence="10 15" id="KW-0460">Magnesium</keyword>
<dbReference type="InterPro" id="IPR006805">
    <property type="entry name" value="Anth_synth_I_N"/>
</dbReference>
<dbReference type="InterPro" id="IPR005801">
    <property type="entry name" value="ADC_synthase"/>
</dbReference>
<evidence type="ECO:0000256" key="13">
    <source>
        <dbReference type="ARBA" id="ARBA00025634"/>
    </source>
</evidence>
<dbReference type="Pfam" id="PF04715">
    <property type="entry name" value="Anth_synt_I_N"/>
    <property type="match status" value="1"/>
</dbReference>
<evidence type="ECO:0000256" key="12">
    <source>
        <dbReference type="ARBA" id="ARBA00023239"/>
    </source>
</evidence>
<evidence type="ECO:0000256" key="7">
    <source>
        <dbReference type="ARBA" id="ARBA00022605"/>
    </source>
</evidence>
<gene>
    <name evidence="15" type="primary">trpE</name>
    <name evidence="18" type="ORF">PS2015_2728</name>
</gene>
<keyword evidence="12 15" id="KW-0456">Lyase</keyword>
<dbReference type="EMBL" id="CP013189">
    <property type="protein sequence ID" value="ALO47360.1"/>
    <property type="molecule type" value="Genomic_DNA"/>
</dbReference>
<accession>A0A0S2KGA0</accession>
<evidence type="ECO:0000256" key="2">
    <source>
        <dbReference type="ARBA" id="ARBA00004873"/>
    </source>
</evidence>
<dbReference type="Proteomes" id="UP000065641">
    <property type="component" value="Chromosome"/>
</dbReference>
<feature type="domain" description="Chorismate-utilising enzyme C-terminal" evidence="16">
    <location>
        <begin position="240"/>
        <end position="493"/>
    </location>
</feature>
<keyword evidence="7 15" id="KW-0028">Amino-acid biosynthesis</keyword>
<keyword evidence="8 15" id="KW-0479">Metal-binding</keyword>
<organism evidence="18 19">
    <name type="scientific">Pseudohongiella spirulinae</name>
    <dbReference type="NCBI Taxonomy" id="1249552"/>
    <lineage>
        <taxon>Bacteria</taxon>
        <taxon>Pseudomonadati</taxon>
        <taxon>Pseudomonadota</taxon>
        <taxon>Gammaproteobacteria</taxon>
        <taxon>Pseudomonadales</taxon>
        <taxon>Pseudohongiellaceae</taxon>
        <taxon>Pseudohongiella</taxon>
    </lineage>
</organism>
<keyword evidence="19" id="KW-1185">Reference proteome</keyword>
<evidence type="ECO:0000256" key="1">
    <source>
        <dbReference type="ARBA" id="ARBA00001946"/>
    </source>
</evidence>
<dbReference type="GO" id="GO:0046872">
    <property type="term" value="F:metal ion binding"/>
    <property type="evidence" value="ECO:0007669"/>
    <property type="project" value="UniProtKB-KW"/>
</dbReference>
<dbReference type="KEGG" id="pspi:PS2015_2728"/>
<dbReference type="AlphaFoldDB" id="A0A0S2KGA0"/>
<evidence type="ECO:0000256" key="14">
    <source>
        <dbReference type="ARBA" id="ARBA00047683"/>
    </source>
</evidence>
<keyword evidence="9 15" id="KW-0822">Tryptophan biosynthesis</keyword>
<dbReference type="PANTHER" id="PTHR11236:SF48">
    <property type="entry name" value="ISOCHORISMATE SYNTHASE MENF"/>
    <property type="match status" value="1"/>
</dbReference>
<evidence type="ECO:0000256" key="4">
    <source>
        <dbReference type="ARBA" id="ARBA00011575"/>
    </source>
</evidence>
<evidence type="ECO:0000256" key="6">
    <source>
        <dbReference type="ARBA" id="ARBA00020653"/>
    </source>
</evidence>
<protein>
    <recommendedName>
        <fullName evidence="6 15">Anthranilate synthase component 1</fullName>
        <ecNumber evidence="5 15">4.1.3.27</ecNumber>
    </recommendedName>
</protein>
<comment type="subunit">
    <text evidence="4 15">Heterotetramer consisting of two non-identical subunits: a beta subunit (TrpG) and a large alpha subunit (TrpE).</text>
</comment>
<dbReference type="UniPathway" id="UPA00035">
    <property type="reaction ID" value="UER00040"/>
</dbReference>
<dbReference type="InterPro" id="IPR019999">
    <property type="entry name" value="Anth_synth_I-like"/>
</dbReference>
<evidence type="ECO:0000256" key="3">
    <source>
        <dbReference type="ARBA" id="ARBA00009562"/>
    </source>
</evidence>
<dbReference type="PATRIC" id="fig|1249552.3.peg.2749"/>
<dbReference type="InterPro" id="IPR005256">
    <property type="entry name" value="Anth_synth_I_PabB"/>
</dbReference>
<dbReference type="GO" id="GO:0000162">
    <property type="term" value="P:L-tryptophan biosynthetic process"/>
    <property type="evidence" value="ECO:0007669"/>
    <property type="project" value="UniProtKB-UniPathway"/>
</dbReference>
<evidence type="ECO:0000256" key="11">
    <source>
        <dbReference type="ARBA" id="ARBA00023141"/>
    </source>
</evidence>
<dbReference type="NCBIfam" id="TIGR00564">
    <property type="entry name" value="trpE_most"/>
    <property type="match status" value="1"/>
</dbReference>
<comment type="pathway">
    <text evidence="2 15">Amino-acid biosynthesis; L-tryptophan biosynthesis; L-tryptophan from chorismate: step 1/5.</text>
</comment>
<dbReference type="EC" id="4.1.3.27" evidence="5 15"/>
<name>A0A0S2KGA0_9GAMM</name>
<evidence type="ECO:0000313" key="18">
    <source>
        <dbReference type="EMBL" id="ALO47360.1"/>
    </source>
</evidence>
<feature type="domain" description="Anthranilate synthase component I N-terminal" evidence="17">
    <location>
        <begin position="42"/>
        <end position="182"/>
    </location>
</feature>
<comment type="catalytic activity">
    <reaction evidence="14 15">
        <text>chorismate + L-glutamine = anthranilate + pyruvate + L-glutamate + H(+)</text>
        <dbReference type="Rhea" id="RHEA:21732"/>
        <dbReference type="ChEBI" id="CHEBI:15361"/>
        <dbReference type="ChEBI" id="CHEBI:15378"/>
        <dbReference type="ChEBI" id="CHEBI:16567"/>
        <dbReference type="ChEBI" id="CHEBI:29748"/>
        <dbReference type="ChEBI" id="CHEBI:29985"/>
        <dbReference type="ChEBI" id="CHEBI:58359"/>
        <dbReference type="EC" id="4.1.3.27"/>
    </reaction>
</comment>
<dbReference type="GO" id="GO:0004049">
    <property type="term" value="F:anthranilate synthase activity"/>
    <property type="evidence" value="ECO:0007669"/>
    <property type="project" value="UniProtKB-EC"/>
</dbReference>
<evidence type="ECO:0000256" key="5">
    <source>
        <dbReference type="ARBA" id="ARBA00012266"/>
    </source>
</evidence>
<reference evidence="18 19" key="1">
    <citation type="submission" date="2015-11" db="EMBL/GenBank/DDBJ databases">
        <authorList>
            <person name="Zhang Y."/>
            <person name="Guo Z."/>
        </authorList>
    </citation>
    <scope>NUCLEOTIDE SEQUENCE [LARGE SCALE GENOMIC DNA]</scope>
    <source>
        <strain evidence="18 19">KCTC 32221</strain>
    </source>
</reference>
<dbReference type="STRING" id="1249552.PS2015_2728"/>
<evidence type="ECO:0000256" key="15">
    <source>
        <dbReference type="RuleBase" id="RU364045"/>
    </source>
</evidence>
<comment type="cofactor">
    <cofactor evidence="1 15">
        <name>Mg(2+)</name>
        <dbReference type="ChEBI" id="CHEBI:18420"/>
    </cofactor>
</comment>
<evidence type="ECO:0000313" key="19">
    <source>
        <dbReference type="Proteomes" id="UP000065641"/>
    </source>
</evidence>
<dbReference type="PANTHER" id="PTHR11236">
    <property type="entry name" value="AMINOBENZOATE/ANTHRANILATE SYNTHASE"/>
    <property type="match status" value="1"/>
</dbReference>
<dbReference type="SUPFAM" id="SSF56322">
    <property type="entry name" value="ADC synthase"/>
    <property type="match status" value="1"/>
</dbReference>
<evidence type="ECO:0000256" key="10">
    <source>
        <dbReference type="ARBA" id="ARBA00022842"/>
    </source>
</evidence>